<evidence type="ECO:0000313" key="2">
    <source>
        <dbReference type="Proteomes" id="UP001330812"/>
    </source>
</evidence>
<dbReference type="SUPFAM" id="SSF160113">
    <property type="entry name" value="YegP-like"/>
    <property type="match status" value="1"/>
</dbReference>
<dbReference type="Gene3D" id="2.30.29.80">
    <property type="match status" value="1"/>
</dbReference>
<sequence>MAEPRFEMVSISVAGLNGRAHSDSGWAVMWRFLSANNRSIAQSVNCFPDGDSCALAVERLKAGLKAAQVLTVRDEQGMWLWQLRLGGESVGVSSRKYRRRLHAVNSGSSFHHLAESSGEINRTRVRP</sequence>
<protein>
    <recommendedName>
        <fullName evidence="3">DUF1508 domain-containing protein</fullName>
    </recommendedName>
</protein>
<dbReference type="RefSeq" id="WP_326837826.1">
    <property type="nucleotide sequence ID" value="NZ_CP142149.1"/>
</dbReference>
<reference evidence="1 2" key="1">
    <citation type="journal article" date="2015" name="Int. J. Syst. Evol. Microbiol.">
        <title>Amycolatopsis rhabdoformis sp. nov., an actinomycete isolated from a tropical forest soil.</title>
        <authorList>
            <person name="Souza W.R."/>
            <person name="Silva R.E."/>
            <person name="Goodfellow M."/>
            <person name="Busarakam K."/>
            <person name="Figueiro F.S."/>
            <person name="Ferreira D."/>
            <person name="Rodrigues-Filho E."/>
            <person name="Moraes L.A.B."/>
            <person name="Zucchi T.D."/>
        </authorList>
    </citation>
    <scope>NUCLEOTIDE SEQUENCE [LARGE SCALE GENOMIC DNA]</scope>
    <source>
        <strain evidence="1 2">NCIMB 14900</strain>
    </source>
</reference>
<accession>A0ABZ1ILE0</accession>
<name>A0ABZ1ILE0_9PSEU</name>
<gene>
    <name evidence="1" type="ORF">VSH64_23595</name>
</gene>
<evidence type="ECO:0008006" key="3">
    <source>
        <dbReference type="Google" id="ProtNLM"/>
    </source>
</evidence>
<dbReference type="EMBL" id="CP142149">
    <property type="protein sequence ID" value="WSE35019.1"/>
    <property type="molecule type" value="Genomic_DNA"/>
</dbReference>
<dbReference type="Proteomes" id="UP001330812">
    <property type="component" value="Chromosome"/>
</dbReference>
<organism evidence="1 2">
    <name type="scientific">Amycolatopsis rhabdoformis</name>
    <dbReference type="NCBI Taxonomy" id="1448059"/>
    <lineage>
        <taxon>Bacteria</taxon>
        <taxon>Bacillati</taxon>
        <taxon>Actinomycetota</taxon>
        <taxon>Actinomycetes</taxon>
        <taxon>Pseudonocardiales</taxon>
        <taxon>Pseudonocardiaceae</taxon>
        <taxon>Amycolatopsis</taxon>
    </lineage>
</organism>
<dbReference type="InterPro" id="IPR036913">
    <property type="entry name" value="YegP-like_sf"/>
</dbReference>
<proteinExistence type="predicted"/>
<keyword evidence="2" id="KW-1185">Reference proteome</keyword>
<evidence type="ECO:0000313" key="1">
    <source>
        <dbReference type="EMBL" id="WSE35019.1"/>
    </source>
</evidence>